<proteinExistence type="predicted"/>
<feature type="non-terminal residue" evidence="1">
    <location>
        <position position="1"/>
    </location>
</feature>
<feature type="non-terminal residue" evidence="1">
    <location>
        <position position="56"/>
    </location>
</feature>
<organism evidence="1 2">
    <name type="scientific">Symbiodinium pilosum</name>
    <name type="common">Dinoflagellate</name>
    <dbReference type="NCBI Taxonomy" id="2952"/>
    <lineage>
        <taxon>Eukaryota</taxon>
        <taxon>Sar</taxon>
        <taxon>Alveolata</taxon>
        <taxon>Dinophyceae</taxon>
        <taxon>Suessiales</taxon>
        <taxon>Symbiodiniaceae</taxon>
        <taxon>Symbiodinium</taxon>
    </lineage>
</organism>
<sequence>YLIQDHGFRWLESFPTLPADAPRAARSAVVSEEAAFLSELQELTTLHLALPCGLLQ</sequence>
<gene>
    <name evidence="1" type="ORF">SPIL2461_LOCUS23293</name>
</gene>
<accession>A0A812YJ94</accession>
<dbReference type="Proteomes" id="UP000649617">
    <property type="component" value="Unassembled WGS sequence"/>
</dbReference>
<keyword evidence="2" id="KW-1185">Reference proteome</keyword>
<protein>
    <submittedName>
        <fullName evidence="1">Uncharacterized protein</fullName>
    </submittedName>
</protein>
<dbReference type="EMBL" id="CAJNIZ010048115">
    <property type="protein sequence ID" value="CAE7782731.1"/>
    <property type="molecule type" value="Genomic_DNA"/>
</dbReference>
<reference evidence="1" key="1">
    <citation type="submission" date="2021-02" db="EMBL/GenBank/DDBJ databases">
        <authorList>
            <person name="Dougan E. K."/>
            <person name="Rhodes N."/>
            <person name="Thang M."/>
            <person name="Chan C."/>
        </authorList>
    </citation>
    <scope>NUCLEOTIDE SEQUENCE</scope>
</reference>
<dbReference type="AlphaFoldDB" id="A0A812YJ94"/>
<name>A0A812YJ94_SYMPI</name>
<comment type="caution">
    <text evidence="1">The sequence shown here is derived from an EMBL/GenBank/DDBJ whole genome shotgun (WGS) entry which is preliminary data.</text>
</comment>
<evidence type="ECO:0000313" key="2">
    <source>
        <dbReference type="Proteomes" id="UP000649617"/>
    </source>
</evidence>
<evidence type="ECO:0000313" key="1">
    <source>
        <dbReference type="EMBL" id="CAE7782731.1"/>
    </source>
</evidence>